<evidence type="ECO:0000313" key="6">
    <source>
        <dbReference type="Proteomes" id="UP000594263"/>
    </source>
</evidence>
<feature type="compositionally biased region" description="Basic and acidic residues" evidence="2">
    <location>
        <begin position="376"/>
        <end position="396"/>
    </location>
</feature>
<dbReference type="PROSITE" id="PS50090">
    <property type="entry name" value="MYB_LIKE"/>
    <property type="match status" value="1"/>
</dbReference>
<dbReference type="GO" id="GO:0035267">
    <property type="term" value="C:NuA4 histone acetyltransferase complex"/>
    <property type="evidence" value="ECO:0007669"/>
    <property type="project" value="InterPro"/>
</dbReference>
<dbReference type="EnsemblPlants" id="Kaladp0058s0247.4.v1.1">
    <property type="protein sequence ID" value="Kaladp0058s0247.4.v1.1"/>
    <property type="gene ID" value="Kaladp0058s0247.v1.1"/>
</dbReference>
<dbReference type="InterPro" id="IPR014012">
    <property type="entry name" value="HSA_dom"/>
</dbReference>
<reference evidence="5" key="1">
    <citation type="submission" date="2021-01" db="UniProtKB">
        <authorList>
            <consortium name="EnsemblPlants"/>
        </authorList>
    </citation>
    <scope>IDENTIFICATION</scope>
</reference>
<feature type="compositionally biased region" description="Polar residues" evidence="2">
    <location>
        <begin position="1799"/>
        <end position="1808"/>
    </location>
</feature>
<feature type="compositionally biased region" description="Polar residues" evidence="2">
    <location>
        <begin position="1386"/>
        <end position="1404"/>
    </location>
</feature>
<feature type="domain" description="HSA" evidence="4">
    <location>
        <begin position="560"/>
        <end position="635"/>
    </location>
</feature>
<keyword evidence="1" id="KW-0156">Chromatin regulator</keyword>
<evidence type="ECO:0000259" key="4">
    <source>
        <dbReference type="PROSITE" id="PS51204"/>
    </source>
</evidence>
<evidence type="ECO:0000313" key="5">
    <source>
        <dbReference type="EnsemblPlants" id="Kaladp0058s0247.1.v1.1"/>
    </source>
</evidence>
<feature type="compositionally biased region" description="Low complexity" evidence="2">
    <location>
        <begin position="1605"/>
        <end position="1614"/>
    </location>
</feature>
<feature type="compositionally biased region" description="Low complexity" evidence="2">
    <location>
        <begin position="1537"/>
        <end position="1570"/>
    </location>
</feature>
<evidence type="ECO:0000256" key="1">
    <source>
        <dbReference type="ARBA" id="ARBA00022853"/>
    </source>
</evidence>
<organism evidence="5 6">
    <name type="scientific">Kalanchoe fedtschenkoi</name>
    <name type="common">Lavender scallops</name>
    <name type="synonym">South American air plant</name>
    <dbReference type="NCBI Taxonomy" id="63787"/>
    <lineage>
        <taxon>Eukaryota</taxon>
        <taxon>Viridiplantae</taxon>
        <taxon>Streptophyta</taxon>
        <taxon>Embryophyta</taxon>
        <taxon>Tracheophyta</taxon>
        <taxon>Spermatophyta</taxon>
        <taxon>Magnoliopsida</taxon>
        <taxon>eudicotyledons</taxon>
        <taxon>Gunneridae</taxon>
        <taxon>Pentapetalae</taxon>
        <taxon>Saxifragales</taxon>
        <taxon>Crassulaceae</taxon>
        <taxon>Kalanchoe</taxon>
    </lineage>
</organism>
<feature type="compositionally biased region" description="Low complexity" evidence="2">
    <location>
        <begin position="1117"/>
        <end position="1130"/>
    </location>
</feature>
<feature type="compositionally biased region" description="Low complexity" evidence="2">
    <location>
        <begin position="1729"/>
        <end position="1757"/>
    </location>
</feature>
<feature type="region of interest" description="Disordered" evidence="2">
    <location>
        <begin position="1116"/>
        <end position="1142"/>
    </location>
</feature>
<feature type="compositionally biased region" description="Polar residues" evidence="2">
    <location>
        <begin position="157"/>
        <end position="170"/>
    </location>
</feature>
<dbReference type="CDD" id="cd00167">
    <property type="entry name" value="SANT"/>
    <property type="match status" value="1"/>
</dbReference>
<sequence>MLECSSESAFLVNAEVDSMKGVIDGGVGTGVNTSPCRAEIEKAQEEIRLEIDCREERLRELEFLEKGGDPLDFKFSHAVSVSVQSTSLTDQHPEQIVTSKAKDCYVSTALRLRHGEAVESFGKPGDTTCEANSGDNLLLFDGENKLLKDKNSKSRGSKNIASPSEFSTRTGGIHKAKGAENSVIFRPYARRNRSKFNRDGSRSVSMDVAHARNNQASAHPRPGTRDAKGSLSEANSKDQKLSSIYKLKSSNRIGDVVQKNVSVGNAESIGMPTADRLTHSLLGGRKERTTDAKTNGDLLGSRKNHEKTWDATSCNAGIEAEERTALLSDATTTTRQNGIACQLDGLEESKKMNCTHIGEDSSYLDTTTVVLAVEPPKNDSDKCADRMHESSNENPRELASVVGETSKPLTEDLQGIEINPKPVDPGSTVIGDHDTDHDNINSLVIKIEEDQDLENKSITPESLVIIKPKESEVLEAHKNEQNMIDHIFDSQNDETVGVQTFPKALHDVGSDAIPSGMDSTNKDITDPLACNKTVKMDEDSVLAEAKLIQAKRKRIAELPIRSLPLENHQKSHWDFLLEEMAWLANDFIQERLWKIAAAAQISRRAALSSHVRDQTQMPVRRMKFVAHAMAKAVMDFWHSNELLVNGKSSCRIIATANAETEAFEDHVGGPPLLESQSPSKNIALKSYALRFLRYNNSTVPSVEAGERLTSNDMHDSGMGETSGETCITEDDLFYAIPHGAMECYRRSIESYVSQCEKNGSMQKTDDTTMHDANEGEEMSQDNVYYEDEGETSTQYLPGTVEWSQASKFPYKKQKGLKRTYTSGSYELGAGLAYRSHTSGTLNSVLMIKRPASRNVVSIPIKRMRTAPRQRVLGSSSGVGAVNMLALNKTDVSSGDTSSYQDDQSHLHGASQIQRSLEVESPVEFEKYLPIDSGEISTKHKKKKKEKNMNSSYEHRWLHESAILDDIGDHSKRRLDGHHLDSNGNNGLFGHHRNKKFRLSKQTLENVLDNGAPTMGSMPSPVASQMSNMSNANEYKKMIVNRDRLRKAKATKLPIPLSGSGSAWTSFEDQALVVLVHDLGPNWELVSDAINSTLYFKRIFRGPKECKERHKVLMDQTAGDGADSADDSGSSQPYPSTMPGIPKGSARQLFQRLHAPMEEDTVKSHFEKIIMIGQKQHHCRKQCDSHDQKHVTPPHNSHMIAMSQISPNNQNGGCLTPLDLIDAIMSSPDALGLGYQSPQTNGFANQSCVPAVLPPHGANPIYQGSVSNSLSSPSGPLSHRNGRCNISRTSLPIDDQQRIQQLNPTFSSRNIQQSTITVPGPHVLADRFGARKLQGGNGMGMVNGINSRGMPVSRPGFQGLASSAILDSAAALSPGMAGMPSLEMQSTIGSTQGNSTQRPLDNSHQVRPGQSMEHHRQMTVPEVQMRATQANSHCVTHINGLSANYTSQAGPSAAQSYSVHPQQKHQMSLQQTHDITSPQLPHLRGPNHAIGSQHPAYALLVKEKQLQQQHQQHQMLQQKQQYSVSSAMMSQTLPHLPVSVQNSPQVQPQSSQGISHSSVSPSSPMTPMHSQLQQKHHLPPHGLIRDSQSGVSHLPSQVTKQRQRHPQQQQQAVRPHTAHAQQRQHLQSHQHGKQLKGEGKGNIVIPPNATMDQSNLNGQSVSSVGQSTDKVVQAVPVDGSKNSIQPSRSLGFQTSSQSQLQNKLYPSVSNSPNQMQQVPPLLENGNQGLVTSPSYVSKSSTSHQATSPHMVSSPSHPHIQLQSNSHHKHVGQTQVVLRRPENSDYVSQLDEHSVSIDAPSVSNAATTPQACMESMDERNSLVTQWQPPEVLQESPMHHLSSQLGSSGSPPAKSTGSDSNLAVGSGSIRKQSSGGLTSSAKSVGERWQQKSQIQYPVGPSTSQQQE</sequence>
<accession>A0A7N0U9V9</accession>
<name>A0A7N0U9V9_KALFE</name>
<dbReference type="Pfam" id="PF13921">
    <property type="entry name" value="Myb_DNA-bind_6"/>
    <property type="match status" value="1"/>
</dbReference>
<dbReference type="Gene3D" id="1.10.10.60">
    <property type="entry name" value="Homeodomain-like"/>
    <property type="match status" value="1"/>
</dbReference>
<proteinExistence type="predicted"/>
<feature type="compositionally biased region" description="Low complexity" evidence="2">
    <location>
        <begin position="1836"/>
        <end position="1849"/>
    </location>
</feature>
<feature type="region of interest" description="Disordered" evidence="2">
    <location>
        <begin position="148"/>
        <end position="173"/>
    </location>
</feature>
<keyword evidence="6" id="KW-1185">Reference proteome</keyword>
<feature type="compositionally biased region" description="Polar residues" evidence="2">
    <location>
        <begin position="1585"/>
        <end position="1595"/>
    </location>
</feature>
<dbReference type="PANTHER" id="PTHR46774">
    <property type="entry name" value="CHROMATIN MODIFICATION-RELATED PROTEIN EAF1 A-RELATED"/>
    <property type="match status" value="1"/>
</dbReference>
<evidence type="ECO:0000259" key="3">
    <source>
        <dbReference type="PROSITE" id="PS50090"/>
    </source>
</evidence>
<dbReference type="InterPro" id="IPR001005">
    <property type="entry name" value="SANT/Myb"/>
</dbReference>
<evidence type="ECO:0000256" key="2">
    <source>
        <dbReference type="SAM" id="MobiDB-lite"/>
    </source>
</evidence>
<feature type="compositionally biased region" description="Polar residues" evidence="2">
    <location>
        <begin position="1887"/>
        <end position="1904"/>
    </location>
</feature>
<feature type="domain" description="Myb-like" evidence="3">
    <location>
        <begin position="1061"/>
        <end position="1113"/>
    </location>
</feature>
<dbReference type="GO" id="GO:0006325">
    <property type="term" value="P:chromatin organization"/>
    <property type="evidence" value="ECO:0007669"/>
    <property type="project" value="UniProtKB-KW"/>
</dbReference>
<dbReference type="EnsemblPlants" id="Kaladp0058s0247.1.v1.1">
    <property type="protein sequence ID" value="Kaladp0058s0247.1.v1.1"/>
    <property type="gene ID" value="Kaladp0058s0247.v1.1"/>
</dbReference>
<dbReference type="Gramene" id="Kaladp0058s0247.4.v1.1">
    <property type="protein sequence ID" value="Kaladp0058s0247.4.v1.1"/>
    <property type="gene ID" value="Kaladp0058s0247.v1.1"/>
</dbReference>
<protein>
    <submittedName>
        <fullName evidence="5">Uncharacterized protein</fullName>
    </submittedName>
</protein>
<dbReference type="PANTHER" id="PTHR46774:SF3">
    <property type="entry name" value="CHROMATIN MODIFICATION-RELATED PROTEIN EAF1 A-RELATED"/>
    <property type="match status" value="1"/>
</dbReference>
<dbReference type="Proteomes" id="UP000594263">
    <property type="component" value="Unplaced"/>
</dbReference>
<feature type="compositionally biased region" description="Polar residues" evidence="2">
    <location>
        <begin position="1850"/>
        <end position="1879"/>
    </location>
</feature>
<dbReference type="Gramene" id="Kaladp0058s0247.1.v1.1">
    <property type="protein sequence ID" value="Kaladp0058s0247.1.v1.1"/>
    <property type="gene ID" value="Kaladp0058s0247.v1.1"/>
</dbReference>
<dbReference type="Pfam" id="PF07529">
    <property type="entry name" value="HSA"/>
    <property type="match status" value="1"/>
</dbReference>
<feature type="region of interest" description="Disordered" evidence="2">
    <location>
        <begin position="1723"/>
        <end position="1820"/>
    </location>
</feature>
<dbReference type="PROSITE" id="PS51204">
    <property type="entry name" value="HSA"/>
    <property type="match status" value="1"/>
</dbReference>
<dbReference type="OMA" id="MCGMNRS"/>
<feature type="region of interest" description="Disordered" evidence="2">
    <location>
        <begin position="891"/>
        <end position="913"/>
    </location>
</feature>
<feature type="region of interest" description="Disordered" evidence="2">
    <location>
        <begin position="376"/>
        <end position="400"/>
    </location>
</feature>
<dbReference type="SMART" id="SM00573">
    <property type="entry name" value="HSA"/>
    <property type="match status" value="1"/>
</dbReference>
<feature type="region of interest" description="Disordered" evidence="2">
    <location>
        <begin position="1386"/>
        <end position="1407"/>
    </location>
</feature>
<feature type="region of interest" description="Disordered" evidence="2">
    <location>
        <begin position="1537"/>
        <end position="1700"/>
    </location>
</feature>
<dbReference type="InterPro" id="IPR044798">
    <property type="entry name" value="EAF1A/B"/>
</dbReference>
<feature type="compositionally biased region" description="Polar residues" evidence="2">
    <location>
        <begin position="891"/>
        <end position="901"/>
    </location>
</feature>
<feature type="compositionally biased region" description="Polar residues" evidence="2">
    <location>
        <begin position="1679"/>
        <end position="1700"/>
    </location>
</feature>
<feature type="region of interest" description="Disordered" evidence="2">
    <location>
        <begin position="212"/>
        <end position="242"/>
    </location>
</feature>
<dbReference type="SMART" id="SM00717">
    <property type="entry name" value="SANT"/>
    <property type="match status" value="1"/>
</dbReference>
<feature type="compositionally biased region" description="Polar residues" evidence="2">
    <location>
        <begin position="1649"/>
        <end position="1669"/>
    </location>
</feature>
<feature type="region of interest" description="Disordered" evidence="2">
    <location>
        <begin position="1833"/>
        <end position="1904"/>
    </location>
</feature>